<evidence type="ECO:0000256" key="1">
    <source>
        <dbReference type="ARBA" id="ARBA00023054"/>
    </source>
</evidence>
<feature type="region of interest" description="Disordered" evidence="3">
    <location>
        <begin position="354"/>
        <end position="427"/>
    </location>
</feature>
<dbReference type="AlphaFoldDB" id="L1IAF4"/>
<feature type="coiled-coil region" evidence="2">
    <location>
        <begin position="109"/>
        <end position="143"/>
    </location>
</feature>
<keyword evidence="1 2" id="KW-0175">Coiled coil</keyword>
<dbReference type="RefSeq" id="XP_005820072.1">
    <property type="nucleotide sequence ID" value="XM_005820015.1"/>
</dbReference>
<keyword evidence="6" id="KW-1185">Reference proteome</keyword>
<organism evidence="4">
    <name type="scientific">Guillardia theta (strain CCMP2712)</name>
    <name type="common">Cryptophyte</name>
    <dbReference type="NCBI Taxonomy" id="905079"/>
    <lineage>
        <taxon>Eukaryota</taxon>
        <taxon>Cryptophyceae</taxon>
        <taxon>Pyrenomonadales</taxon>
        <taxon>Geminigeraceae</taxon>
        <taxon>Guillardia</taxon>
    </lineage>
</organism>
<dbReference type="GeneID" id="17289847"/>
<accession>L1IAF4</accession>
<dbReference type="PANTHER" id="PTHR23160">
    <property type="entry name" value="SYNAPTONEMAL COMPLEX PROTEIN-RELATED"/>
    <property type="match status" value="1"/>
</dbReference>
<gene>
    <name evidence="4" type="ORF">GUITHDRAFT_120709</name>
</gene>
<dbReference type="PaxDb" id="55529-EKX33092"/>
<feature type="region of interest" description="Disordered" evidence="3">
    <location>
        <begin position="60"/>
        <end position="105"/>
    </location>
</feature>
<dbReference type="EMBL" id="JH993156">
    <property type="protein sequence ID" value="EKX33092.1"/>
    <property type="molecule type" value="Genomic_DNA"/>
</dbReference>
<feature type="region of interest" description="Disordered" evidence="3">
    <location>
        <begin position="674"/>
        <end position="693"/>
    </location>
</feature>
<evidence type="ECO:0000313" key="6">
    <source>
        <dbReference type="Proteomes" id="UP000011087"/>
    </source>
</evidence>
<reference evidence="5" key="3">
    <citation type="submission" date="2016-03" db="UniProtKB">
        <authorList>
            <consortium name="EnsemblProtists"/>
        </authorList>
    </citation>
    <scope>IDENTIFICATION</scope>
</reference>
<evidence type="ECO:0000313" key="4">
    <source>
        <dbReference type="EMBL" id="EKX33092.1"/>
    </source>
</evidence>
<evidence type="ECO:0000256" key="3">
    <source>
        <dbReference type="SAM" id="MobiDB-lite"/>
    </source>
</evidence>
<proteinExistence type="predicted"/>
<reference evidence="4 6" key="1">
    <citation type="journal article" date="2012" name="Nature">
        <title>Algal genomes reveal evolutionary mosaicism and the fate of nucleomorphs.</title>
        <authorList>
            <consortium name="DOE Joint Genome Institute"/>
            <person name="Curtis B.A."/>
            <person name="Tanifuji G."/>
            <person name="Burki F."/>
            <person name="Gruber A."/>
            <person name="Irimia M."/>
            <person name="Maruyama S."/>
            <person name="Arias M.C."/>
            <person name="Ball S.G."/>
            <person name="Gile G.H."/>
            <person name="Hirakawa Y."/>
            <person name="Hopkins J.F."/>
            <person name="Kuo A."/>
            <person name="Rensing S.A."/>
            <person name="Schmutz J."/>
            <person name="Symeonidi A."/>
            <person name="Elias M."/>
            <person name="Eveleigh R.J."/>
            <person name="Herman E.K."/>
            <person name="Klute M.J."/>
            <person name="Nakayama T."/>
            <person name="Obornik M."/>
            <person name="Reyes-Prieto A."/>
            <person name="Armbrust E.V."/>
            <person name="Aves S.J."/>
            <person name="Beiko R.G."/>
            <person name="Coutinho P."/>
            <person name="Dacks J.B."/>
            <person name="Durnford D.G."/>
            <person name="Fast N.M."/>
            <person name="Green B.R."/>
            <person name="Grisdale C.J."/>
            <person name="Hempel F."/>
            <person name="Henrissat B."/>
            <person name="Hoppner M.P."/>
            <person name="Ishida K."/>
            <person name="Kim E."/>
            <person name="Koreny L."/>
            <person name="Kroth P.G."/>
            <person name="Liu Y."/>
            <person name="Malik S.B."/>
            <person name="Maier U.G."/>
            <person name="McRose D."/>
            <person name="Mock T."/>
            <person name="Neilson J.A."/>
            <person name="Onodera N.T."/>
            <person name="Poole A.M."/>
            <person name="Pritham E.J."/>
            <person name="Richards T.A."/>
            <person name="Rocap G."/>
            <person name="Roy S.W."/>
            <person name="Sarai C."/>
            <person name="Schaack S."/>
            <person name="Shirato S."/>
            <person name="Slamovits C.H."/>
            <person name="Spencer D.F."/>
            <person name="Suzuki S."/>
            <person name="Worden A.Z."/>
            <person name="Zauner S."/>
            <person name="Barry K."/>
            <person name="Bell C."/>
            <person name="Bharti A.K."/>
            <person name="Crow J.A."/>
            <person name="Grimwood J."/>
            <person name="Kramer R."/>
            <person name="Lindquist E."/>
            <person name="Lucas S."/>
            <person name="Salamov A."/>
            <person name="McFadden G.I."/>
            <person name="Lane C.E."/>
            <person name="Keeling P.J."/>
            <person name="Gray M.W."/>
            <person name="Grigoriev I.V."/>
            <person name="Archibald J.M."/>
        </authorList>
    </citation>
    <scope>NUCLEOTIDE SEQUENCE</scope>
    <source>
        <strain evidence="4 6">CCMP2712</strain>
    </source>
</reference>
<sequence length="835" mass="94983">MASSPRLRRLLGRIEAAGEELDSDKLNPQAGQEAATLMHEAYKELLAEYDRVHAALEQAEGKVSEQSRYISRNLSPTSSAPSSAIHTPRLPSARGGASPDGSVHGQDYAARLNEMIERLRFDLDATAKERDTYKSQLTRAEMEVTLLLDKLNLTKEQWRELNPTVSGITTQVSLLEEQLATALQHVKKQEEKIEALQEELRSKDAMLLSQNSTILSQRDTIRLEEAGDVGAVVRALKSKVHELESDCQSKDFVMKRSMKELNSQTLRVKMLEHELERQQSEWKQEKERLEKERQRQQQERMNAEHDREHLLVVNEALRAAVKSMEEGSYLNPDGLTVGQVSRGEASMTYHVGLTYDEGGGRDSSGDDGMGGMREVENGKCLSPDGHLVFKSSSPPTSQISVLSNGTSEHERRTVSLDSSRRSEGKSRGGDFWVTCLRMMFASEILHQKDNLASKGNDHYHRHVLMSTCIDDINLLSSMANSNDVAHVRDQIASIMFVKDCNFSIVDFLKCNDSKGIICIIQLNEDIPKNQLERFLSSRSFARLWESNSAAHFACSHEVCKESVLTGWTMDQLTSSCSTILNVCEHAIMAGLRHAESQRDGSRQQEQQRKEERRERNGQRVQLSLSSEAVFELMFDLQRLLPAVDELHIDLSLVLSGFDKVMRANESLRERVREMEEASGEEEEARRSLQTQLSMERSARIKQDHIEYMSRECSLNCMQSLQSVSNELFSLATLWEEWEKKQLARQQLGQQLVQEKYQDSRQDKAHREQLEAVSLQCARTIEEYEKEMLMLRRSLQTAKENHKEEIEQLNLHCKQAWEGQTQVSLMNGDDVIAKND</sequence>
<feature type="region of interest" description="Disordered" evidence="3">
    <location>
        <begin position="594"/>
        <end position="619"/>
    </location>
</feature>
<reference evidence="6" key="2">
    <citation type="submission" date="2012-11" db="EMBL/GenBank/DDBJ databases">
        <authorList>
            <person name="Kuo A."/>
            <person name="Curtis B.A."/>
            <person name="Tanifuji G."/>
            <person name="Burki F."/>
            <person name="Gruber A."/>
            <person name="Irimia M."/>
            <person name="Maruyama S."/>
            <person name="Arias M.C."/>
            <person name="Ball S.G."/>
            <person name="Gile G.H."/>
            <person name="Hirakawa Y."/>
            <person name="Hopkins J.F."/>
            <person name="Rensing S.A."/>
            <person name="Schmutz J."/>
            <person name="Symeonidi A."/>
            <person name="Elias M."/>
            <person name="Eveleigh R.J."/>
            <person name="Herman E.K."/>
            <person name="Klute M.J."/>
            <person name="Nakayama T."/>
            <person name="Obornik M."/>
            <person name="Reyes-Prieto A."/>
            <person name="Armbrust E.V."/>
            <person name="Aves S.J."/>
            <person name="Beiko R.G."/>
            <person name="Coutinho P."/>
            <person name="Dacks J.B."/>
            <person name="Durnford D.G."/>
            <person name="Fast N.M."/>
            <person name="Green B.R."/>
            <person name="Grisdale C."/>
            <person name="Hempe F."/>
            <person name="Henrissat B."/>
            <person name="Hoppner M.P."/>
            <person name="Ishida K.-I."/>
            <person name="Kim E."/>
            <person name="Koreny L."/>
            <person name="Kroth P.G."/>
            <person name="Liu Y."/>
            <person name="Malik S.-B."/>
            <person name="Maier U.G."/>
            <person name="McRose D."/>
            <person name="Mock T."/>
            <person name="Neilson J.A."/>
            <person name="Onodera N.T."/>
            <person name="Poole A.M."/>
            <person name="Pritham E.J."/>
            <person name="Richards T.A."/>
            <person name="Rocap G."/>
            <person name="Roy S.W."/>
            <person name="Sarai C."/>
            <person name="Schaack S."/>
            <person name="Shirato S."/>
            <person name="Slamovits C.H."/>
            <person name="Spencer D.F."/>
            <person name="Suzuki S."/>
            <person name="Worden A.Z."/>
            <person name="Zauner S."/>
            <person name="Barry K."/>
            <person name="Bell C."/>
            <person name="Bharti A.K."/>
            <person name="Crow J.A."/>
            <person name="Grimwood J."/>
            <person name="Kramer R."/>
            <person name="Lindquist E."/>
            <person name="Lucas S."/>
            <person name="Salamov A."/>
            <person name="McFadden G.I."/>
            <person name="Lane C.E."/>
            <person name="Keeling P.J."/>
            <person name="Gray M.W."/>
            <person name="Grigoriev I.V."/>
            <person name="Archibald J.M."/>
        </authorList>
    </citation>
    <scope>NUCLEOTIDE SEQUENCE</scope>
    <source>
        <strain evidence="6">CCMP2712</strain>
    </source>
</reference>
<feature type="coiled-coil region" evidence="2">
    <location>
        <begin position="172"/>
        <end position="206"/>
    </location>
</feature>
<feature type="region of interest" description="Disordered" evidence="3">
    <location>
        <begin position="277"/>
        <end position="304"/>
    </location>
</feature>
<protein>
    <submittedName>
        <fullName evidence="4 5">Uncharacterized protein</fullName>
    </submittedName>
</protein>
<feature type="coiled-coil region" evidence="2">
    <location>
        <begin position="766"/>
        <end position="811"/>
    </location>
</feature>
<evidence type="ECO:0000256" key="2">
    <source>
        <dbReference type="SAM" id="Coils"/>
    </source>
</evidence>
<feature type="compositionally biased region" description="Polar residues" evidence="3">
    <location>
        <begin position="66"/>
        <end position="85"/>
    </location>
</feature>
<feature type="compositionally biased region" description="Polar residues" evidence="3">
    <location>
        <begin position="390"/>
        <end position="406"/>
    </location>
</feature>
<dbReference type="PANTHER" id="PTHR23160:SF19">
    <property type="entry name" value="MYOSIN HEAVY CHAIN-RELATED PROTEIN"/>
    <property type="match status" value="1"/>
</dbReference>
<dbReference type="HOGENOM" id="CLU_340237_0_0_1"/>
<dbReference type="Proteomes" id="UP000011087">
    <property type="component" value="Unassembled WGS sequence"/>
</dbReference>
<dbReference type="EnsemblProtists" id="EKX33092">
    <property type="protein sequence ID" value="EKX33092"/>
    <property type="gene ID" value="GUITHDRAFT_120709"/>
</dbReference>
<feature type="compositionally biased region" description="Basic and acidic residues" evidence="3">
    <location>
        <begin position="407"/>
        <end position="427"/>
    </location>
</feature>
<dbReference type="KEGG" id="gtt:GUITHDRAFT_120709"/>
<feature type="compositionally biased region" description="Basic and acidic residues" evidence="3">
    <location>
        <begin position="594"/>
        <end position="617"/>
    </location>
</feature>
<evidence type="ECO:0000313" key="5">
    <source>
        <dbReference type="EnsemblProtists" id="EKX33092"/>
    </source>
</evidence>
<name>L1IAF4_GUITC</name>